<evidence type="ECO:0000313" key="5">
    <source>
        <dbReference type="Proteomes" id="UP000235371"/>
    </source>
</evidence>
<dbReference type="InParanoid" id="A0A2J6TET7"/>
<organism evidence="4 5">
    <name type="scientific">Hyaloscypha bicolor E</name>
    <dbReference type="NCBI Taxonomy" id="1095630"/>
    <lineage>
        <taxon>Eukaryota</taxon>
        <taxon>Fungi</taxon>
        <taxon>Dikarya</taxon>
        <taxon>Ascomycota</taxon>
        <taxon>Pezizomycotina</taxon>
        <taxon>Leotiomycetes</taxon>
        <taxon>Helotiales</taxon>
        <taxon>Hyaloscyphaceae</taxon>
        <taxon>Hyaloscypha</taxon>
        <taxon>Hyaloscypha bicolor</taxon>
    </lineage>
</organism>
<keyword evidence="2" id="KW-1133">Transmembrane helix</keyword>
<dbReference type="InterPro" id="IPR010730">
    <property type="entry name" value="HET"/>
</dbReference>
<dbReference type="PANTHER" id="PTHR24148:SF73">
    <property type="entry name" value="HET DOMAIN PROTEIN (AFU_ORTHOLOGUE AFUA_8G01020)"/>
    <property type="match status" value="1"/>
</dbReference>
<dbReference type="RefSeq" id="XP_024738430.1">
    <property type="nucleotide sequence ID" value="XM_024886719.1"/>
</dbReference>
<protein>
    <recommendedName>
        <fullName evidence="3">Heterokaryon incompatibility domain-containing protein</fullName>
    </recommendedName>
</protein>
<keyword evidence="2" id="KW-0472">Membrane</keyword>
<dbReference type="InterPro" id="IPR052895">
    <property type="entry name" value="HetReg/Transcr_Mod"/>
</dbReference>
<dbReference type="AlphaFoldDB" id="A0A2J6TET7"/>
<name>A0A2J6TET7_9HELO</name>
<evidence type="ECO:0000256" key="2">
    <source>
        <dbReference type="SAM" id="Phobius"/>
    </source>
</evidence>
<dbReference type="PANTHER" id="PTHR24148">
    <property type="entry name" value="ANKYRIN REPEAT DOMAIN-CONTAINING PROTEIN 39 HOMOLOG-RELATED"/>
    <property type="match status" value="1"/>
</dbReference>
<reference evidence="4 5" key="1">
    <citation type="submission" date="2016-04" db="EMBL/GenBank/DDBJ databases">
        <title>A degradative enzymes factory behind the ericoid mycorrhizal symbiosis.</title>
        <authorList>
            <consortium name="DOE Joint Genome Institute"/>
            <person name="Martino E."/>
            <person name="Morin E."/>
            <person name="Grelet G."/>
            <person name="Kuo A."/>
            <person name="Kohler A."/>
            <person name="Daghino S."/>
            <person name="Barry K."/>
            <person name="Choi C."/>
            <person name="Cichocki N."/>
            <person name="Clum A."/>
            <person name="Copeland A."/>
            <person name="Hainaut M."/>
            <person name="Haridas S."/>
            <person name="Labutti K."/>
            <person name="Lindquist E."/>
            <person name="Lipzen A."/>
            <person name="Khouja H.-R."/>
            <person name="Murat C."/>
            <person name="Ohm R."/>
            <person name="Olson A."/>
            <person name="Spatafora J."/>
            <person name="Veneault-Fourrey C."/>
            <person name="Henrissat B."/>
            <person name="Grigoriev I."/>
            <person name="Martin F."/>
            <person name="Perotto S."/>
        </authorList>
    </citation>
    <scope>NUCLEOTIDE SEQUENCE [LARGE SCALE GENOMIC DNA]</scope>
    <source>
        <strain evidence="4 5">E</strain>
    </source>
</reference>
<keyword evidence="5" id="KW-1185">Reference proteome</keyword>
<evidence type="ECO:0000259" key="3">
    <source>
        <dbReference type="Pfam" id="PF06985"/>
    </source>
</evidence>
<gene>
    <name evidence="4" type="ORF">K444DRAFT_662576</name>
</gene>
<feature type="compositionally biased region" description="Basic and acidic residues" evidence="1">
    <location>
        <begin position="247"/>
        <end position="260"/>
    </location>
</feature>
<dbReference type="Pfam" id="PF06985">
    <property type="entry name" value="HET"/>
    <property type="match status" value="1"/>
</dbReference>
<dbReference type="STRING" id="1095630.A0A2J6TET7"/>
<sequence length="539" mass="61813">MAFIFRRAQQVIIWLGSHQQPVDEQHEKKLGYTKNVDQRAKHAAEIELEYFMHRLVHEEYWKRAWIIQEVGMASKITVNYGSGSMEWKDFIKLLNWYREQNPNDAATQAILKLDNMRRSKFSQTESFSLQNLVDEFRDAFCELPHDKVYAFIGLANDTIDNEIPVNYQQSESEVYYDIMKHHFDSLHFETQQTSSIEAIYLAALSSQKEVSEDRSDRNRYDDDLYLHRSLETGWSYFSPDARMRSDAEGKKKTKKTKEAEEKEDEEEEETTKKDDSWGKPLFIAIGVVGAAGLAWLIWKLLNPRSTEKLTWCWKESAAEDLTKWTTSADKEAEGFVLRGAIIGKVEHIGPSILDLTTSHDAEKRWNARLGQYYRGSTDLATARGLNEKVLSILSDTTDFRTRNIIPLTLERSLTSLKKLRHKPTTQRPEQSPVLFLGTNVTLGVAPGDIREGDFICQFWNSSSCAVLRKTNAGFRPRFEIIGRASIVGREENVDWAVPADKTRFATSGLFNQKVIDLPVNMMTLTLLSLDTVDLPGTTN</sequence>
<dbReference type="GeneID" id="36594796"/>
<proteinExistence type="predicted"/>
<keyword evidence="2" id="KW-0812">Transmembrane</keyword>
<feature type="region of interest" description="Disordered" evidence="1">
    <location>
        <begin position="247"/>
        <end position="273"/>
    </location>
</feature>
<evidence type="ECO:0000313" key="4">
    <source>
        <dbReference type="EMBL" id="PMD61526.1"/>
    </source>
</evidence>
<dbReference type="Proteomes" id="UP000235371">
    <property type="component" value="Unassembled WGS sequence"/>
</dbReference>
<dbReference type="EMBL" id="KZ613786">
    <property type="protein sequence ID" value="PMD61526.1"/>
    <property type="molecule type" value="Genomic_DNA"/>
</dbReference>
<feature type="transmembrane region" description="Helical" evidence="2">
    <location>
        <begin position="281"/>
        <end position="298"/>
    </location>
</feature>
<evidence type="ECO:0000256" key="1">
    <source>
        <dbReference type="SAM" id="MobiDB-lite"/>
    </source>
</evidence>
<dbReference type="OrthoDB" id="2157530at2759"/>
<accession>A0A2J6TET7</accession>
<feature type="domain" description="Heterokaryon incompatibility" evidence="3">
    <location>
        <begin position="1"/>
        <end position="69"/>
    </location>
</feature>